<dbReference type="PROSITE" id="PS51186">
    <property type="entry name" value="GNAT"/>
    <property type="match status" value="1"/>
</dbReference>
<dbReference type="RefSeq" id="WP_186981399.1">
    <property type="nucleotide sequence ID" value="NZ_JACOQH010000001.1"/>
</dbReference>
<feature type="domain" description="N-acetyltransferase" evidence="1">
    <location>
        <begin position="4"/>
        <end position="172"/>
    </location>
</feature>
<dbReference type="Gene3D" id="3.40.630.30">
    <property type="match status" value="1"/>
</dbReference>
<dbReference type="Proteomes" id="UP000621540">
    <property type="component" value="Unassembled WGS sequence"/>
</dbReference>
<sequence length="203" mass="23674">MEDLRIRVAKPEDAEELLDIYVPYVTGTAITFEYEVPSVEEFRARITHVLEKYPYLVAEADGAVIGYAYAGAFKERAAYDWAVETSIYLRKDKKKHGVGRKLSEALEQALNMQHILNVNACITYIEKEDEYVTKNSAQFHEHMGYRLVGKFCACGYKFGRWYDMIWMEKFLGEHTAHPAAVKRFPEIKKQFEIEYCFRKNSDI</sequence>
<dbReference type="PANTHER" id="PTHR43072">
    <property type="entry name" value="N-ACETYLTRANSFERASE"/>
    <property type="match status" value="1"/>
</dbReference>
<accession>A0ABR7I6V3</accession>
<gene>
    <name evidence="2" type="ORF">H8Z76_01210</name>
</gene>
<protein>
    <submittedName>
        <fullName evidence="2">GNAT family N-acetyltransferase</fullName>
    </submittedName>
</protein>
<dbReference type="Pfam" id="PF13420">
    <property type="entry name" value="Acetyltransf_4"/>
    <property type="match status" value="1"/>
</dbReference>
<evidence type="ECO:0000259" key="1">
    <source>
        <dbReference type="PROSITE" id="PS51186"/>
    </source>
</evidence>
<name>A0ABR7I6V3_9FIRM</name>
<dbReference type="CDD" id="cd04301">
    <property type="entry name" value="NAT_SF"/>
    <property type="match status" value="1"/>
</dbReference>
<dbReference type="PANTHER" id="PTHR43072:SF8">
    <property type="entry name" value="ACYLTRANSFERASE FABY-RELATED"/>
    <property type="match status" value="1"/>
</dbReference>
<organism evidence="2 3">
    <name type="scientific">Roseburia yibonii</name>
    <dbReference type="NCBI Taxonomy" id="2763063"/>
    <lineage>
        <taxon>Bacteria</taxon>
        <taxon>Bacillati</taxon>
        <taxon>Bacillota</taxon>
        <taxon>Clostridia</taxon>
        <taxon>Lachnospirales</taxon>
        <taxon>Lachnospiraceae</taxon>
        <taxon>Roseburia</taxon>
    </lineage>
</organism>
<keyword evidence="3" id="KW-1185">Reference proteome</keyword>
<dbReference type="EMBL" id="JACOQH010000001">
    <property type="protein sequence ID" value="MBC5752655.1"/>
    <property type="molecule type" value="Genomic_DNA"/>
</dbReference>
<evidence type="ECO:0000313" key="2">
    <source>
        <dbReference type="EMBL" id="MBC5752655.1"/>
    </source>
</evidence>
<evidence type="ECO:0000313" key="3">
    <source>
        <dbReference type="Proteomes" id="UP000621540"/>
    </source>
</evidence>
<proteinExistence type="predicted"/>
<dbReference type="SUPFAM" id="SSF55729">
    <property type="entry name" value="Acyl-CoA N-acyltransferases (Nat)"/>
    <property type="match status" value="1"/>
</dbReference>
<reference evidence="2 3" key="1">
    <citation type="submission" date="2020-08" db="EMBL/GenBank/DDBJ databases">
        <title>Genome public.</title>
        <authorList>
            <person name="Liu C."/>
            <person name="Sun Q."/>
        </authorList>
    </citation>
    <scope>NUCLEOTIDE SEQUENCE [LARGE SCALE GENOMIC DNA]</scope>
    <source>
        <strain evidence="2 3">BX0805</strain>
    </source>
</reference>
<dbReference type="InterPro" id="IPR016181">
    <property type="entry name" value="Acyl_CoA_acyltransferase"/>
</dbReference>
<dbReference type="InterPro" id="IPR000182">
    <property type="entry name" value="GNAT_dom"/>
</dbReference>
<comment type="caution">
    <text evidence="2">The sequence shown here is derived from an EMBL/GenBank/DDBJ whole genome shotgun (WGS) entry which is preliminary data.</text>
</comment>